<sequence length="46" mass="5121">MTATTHQQETVSTSFANAARSICAIVSHHRDTQHPVTTIEQEEQVQ</sequence>
<dbReference type="RefSeq" id="WP_250583629.1">
    <property type="nucleotide sequence ID" value="NZ_JAKRVX010000002.1"/>
</dbReference>
<reference evidence="1" key="2">
    <citation type="submission" date="2022-02" db="EMBL/GenBank/DDBJ databases">
        <authorList>
            <person name="Elcheninov A.G."/>
            <person name="Sorokin D.Y."/>
            <person name="Kublanov I.V."/>
        </authorList>
    </citation>
    <scope>NUCLEOTIDE SEQUENCE</scope>
    <source>
        <strain evidence="1">AArc-St2</strain>
    </source>
</reference>
<organism evidence="1 2">
    <name type="scientific">Natronocalculus amylovorans</name>
    <dbReference type="NCBI Taxonomy" id="2917812"/>
    <lineage>
        <taxon>Archaea</taxon>
        <taxon>Methanobacteriati</taxon>
        <taxon>Methanobacteriota</taxon>
        <taxon>Stenosarchaea group</taxon>
        <taxon>Halobacteria</taxon>
        <taxon>Halobacteriales</taxon>
        <taxon>Haloferacaceae</taxon>
        <taxon>Natronocalculus</taxon>
    </lineage>
</organism>
<keyword evidence="2" id="KW-1185">Reference proteome</keyword>
<comment type="caution">
    <text evidence="1">The sequence shown here is derived from an EMBL/GenBank/DDBJ whole genome shotgun (WGS) entry which is preliminary data.</text>
</comment>
<evidence type="ECO:0000313" key="1">
    <source>
        <dbReference type="EMBL" id="MCL9816777.1"/>
    </source>
</evidence>
<dbReference type="EMBL" id="JAKRVX010000002">
    <property type="protein sequence ID" value="MCL9816777.1"/>
    <property type="molecule type" value="Genomic_DNA"/>
</dbReference>
<proteinExistence type="predicted"/>
<dbReference type="AlphaFoldDB" id="A0AAE3K7Z5"/>
<name>A0AAE3K7Z5_9EURY</name>
<accession>A0AAE3K7Z5</accession>
<evidence type="ECO:0000313" key="2">
    <source>
        <dbReference type="Proteomes" id="UP001203207"/>
    </source>
</evidence>
<reference evidence="1" key="1">
    <citation type="journal article" date="2022" name="Syst. Appl. Microbiol.">
        <title>Natronocalculus amylovorans gen. nov., sp. nov., and Natranaeroarchaeum aerophilus sp. nov., dominant culturable amylolytic natronoarchaea from hypersaline soda lakes in southwestern Siberia.</title>
        <authorList>
            <person name="Sorokin D.Y."/>
            <person name="Elcheninov A.G."/>
            <person name="Khizhniak T.V."/>
            <person name="Koenen M."/>
            <person name="Bale N.J."/>
            <person name="Damste J.S.S."/>
            <person name="Kublanov I.V."/>
        </authorList>
    </citation>
    <scope>NUCLEOTIDE SEQUENCE</scope>
    <source>
        <strain evidence="1">AArc-St2</strain>
    </source>
</reference>
<protein>
    <submittedName>
        <fullName evidence="1">Uncharacterized protein</fullName>
    </submittedName>
</protein>
<dbReference type="Proteomes" id="UP001203207">
    <property type="component" value="Unassembled WGS sequence"/>
</dbReference>
<gene>
    <name evidence="1" type="ORF">AArcSt2_07460</name>
</gene>